<protein>
    <submittedName>
        <fullName evidence="2">Uncharacterized protein</fullName>
    </submittedName>
</protein>
<dbReference type="RefSeq" id="WP_182958539.1">
    <property type="nucleotide sequence ID" value="NZ_WNXC01000005.1"/>
</dbReference>
<dbReference type="EMBL" id="WNXC01000005">
    <property type="protein sequence ID" value="MBB2150051.1"/>
    <property type="molecule type" value="Genomic_DNA"/>
</dbReference>
<keyword evidence="1" id="KW-0812">Transmembrane</keyword>
<proteinExistence type="predicted"/>
<dbReference type="Proteomes" id="UP000636110">
    <property type="component" value="Unassembled WGS sequence"/>
</dbReference>
<evidence type="ECO:0000313" key="2">
    <source>
        <dbReference type="EMBL" id="MBB2150051.1"/>
    </source>
</evidence>
<feature type="transmembrane region" description="Helical" evidence="1">
    <location>
        <begin position="54"/>
        <end position="78"/>
    </location>
</feature>
<evidence type="ECO:0000313" key="3">
    <source>
        <dbReference type="Proteomes" id="UP000636110"/>
    </source>
</evidence>
<organism evidence="2 3">
    <name type="scientific">Pedobacter gandavensis</name>
    <dbReference type="NCBI Taxonomy" id="2679963"/>
    <lineage>
        <taxon>Bacteria</taxon>
        <taxon>Pseudomonadati</taxon>
        <taxon>Bacteroidota</taxon>
        <taxon>Sphingobacteriia</taxon>
        <taxon>Sphingobacteriales</taxon>
        <taxon>Sphingobacteriaceae</taxon>
        <taxon>Pedobacter</taxon>
    </lineage>
</organism>
<keyword evidence="1" id="KW-1133">Transmembrane helix</keyword>
<keyword evidence="3" id="KW-1185">Reference proteome</keyword>
<feature type="transmembrane region" description="Helical" evidence="1">
    <location>
        <begin position="12"/>
        <end position="42"/>
    </location>
</feature>
<sequence length="123" mass="14186">MLKRLSYLNIFLAMAYLLLFVTGRNFVLIGGVCIVVIFNAFVIKKIQKKGQFGLVYAGLAICCLCFWAYLTMGCTYIVQSAIEHRYFADVWNYLIPTSLFLLSIILQLFFSLQYFKAHQVTEK</sequence>
<gene>
    <name evidence="2" type="ORF">GM920_14205</name>
</gene>
<evidence type="ECO:0000256" key="1">
    <source>
        <dbReference type="SAM" id="Phobius"/>
    </source>
</evidence>
<comment type="caution">
    <text evidence="2">The sequence shown here is derived from an EMBL/GenBank/DDBJ whole genome shotgun (WGS) entry which is preliminary data.</text>
</comment>
<reference evidence="2 3" key="1">
    <citation type="submission" date="2019-11" db="EMBL/GenBank/DDBJ databases">
        <title>Description of Pedobacter sp. LMG 31462T.</title>
        <authorList>
            <person name="Carlier A."/>
            <person name="Qi S."/>
            <person name="Vandamme P."/>
        </authorList>
    </citation>
    <scope>NUCLEOTIDE SEQUENCE [LARGE SCALE GENOMIC DNA]</scope>
    <source>
        <strain evidence="2 3">LMG 31462</strain>
    </source>
</reference>
<name>A0ABR6EXS1_9SPHI</name>
<feature type="transmembrane region" description="Helical" evidence="1">
    <location>
        <begin position="90"/>
        <end position="115"/>
    </location>
</feature>
<keyword evidence="1" id="KW-0472">Membrane</keyword>
<accession>A0ABR6EXS1</accession>